<dbReference type="PROSITE" id="PS51257">
    <property type="entry name" value="PROKAR_LIPOPROTEIN"/>
    <property type="match status" value="1"/>
</dbReference>
<sequence>MKGCWHGLFLDDSPHRDVGTVVVSATSCWLQRHAEQDTQRPAAKLERLRADGVIGQAAIARALTERGVPTPRGSGAWTHTTVARLMARAMS</sequence>
<dbReference type="EMBL" id="NRSG01000193">
    <property type="protein sequence ID" value="MBK1660593.1"/>
    <property type="molecule type" value="Genomic_DNA"/>
</dbReference>
<evidence type="ECO:0000313" key="2">
    <source>
        <dbReference type="Proteomes" id="UP000697995"/>
    </source>
</evidence>
<comment type="caution">
    <text evidence="1">The sequence shown here is derived from an EMBL/GenBank/DDBJ whole genome shotgun (WGS) entry which is preliminary data.</text>
</comment>
<evidence type="ECO:0008006" key="3">
    <source>
        <dbReference type="Google" id="ProtNLM"/>
    </source>
</evidence>
<keyword evidence="2" id="KW-1185">Reference proteome</keyword>
<protein>
    <recommendedName>
        <fullName evidence="3">Recombinase domain-containing protein</fullName>
    </recommendedName>
</protein>
<reference evidence="1 2" key="1">
    <citation type="journal article" date="2020" name="Microorganisms">
        <title>Osmotic Adaptation and Compatible Solute Biosynthesis of Phototrophic Bacteria as Revealed from Genome Analyses.</title>
        <authorList>
            <person name="Imhoff J.F."/>
            <person name="Rahn T."/>
            <person name="Kunzel S."/>
            <person name="Keller A."/>
            <person name="Neulinger S.C."/>
        </authorList>
    </citation>
    <scope>NUCLEOTIDE SEQUENCE [LARGE SCALE GENOMIC DNA]</scope>
    <source>
        <strain evidence="1 2">DSM 15382</strain>
    </source>
</reference>
<gene>
    <name evidence="1" type="ORF">CKO45_20445</name>
</gene>
<evidence type="ECO:0000313" key="1">
    <source>
        <dbReference type="EMBL" id="MBK1660593.1"/>
    </source>
</evidence>
<dbReference type="Proteomes" id="UP000697995">
    <property type="component" value="Unassembled WGS sequence"/>
</dbReference>
<organism evidence="1 2">
    <name type="scientific">Paracraurococcus ruber</name>
    <dbReference type="NCBI Taxonomy" id="77675"/>
    <lineage>
        <taxon>Bacteria</taxon>
        <taxon>Pseudomonadati</taxon>
        <taxon>Pseudomonadota</taxon>
        <taxon>Alphaproteobacteria</taxon>
        <taxon>Acetobacterales</taxon>
        <taxon>Roseomonadaceae</taxon>
        <taxon>Paracraurococcus</taxon>
    </lineage>
</organism>
<accession>A0ABS1D1A3</accession>
<name>A0ABS1D1A3_9PROT</name>
<proteinExistence type="predicted"/>